<dbReference type="InterPro" id="IPR029058">
    <property type="entry name" value="AB_hydrolase_fold"/>
</dbReference>
<evidence type="ECO:0000256" key="1">
    <source>
        <dbReference type="ARBA" id="ARBA00004496"/>
    </source>
</evidence>
<dbReference type="Pfam" id="PF12697">
    <property type="entry name" value="Abhydrolase_6"/>
    <property type="match status" value="1"/>
</dbReference>
<dbReference type="RefSeq" id="XP_067159313.1">
    <property type="nucleotide sequence ID" value="XM_067303212.1"/>
</dbReference>
<dbReference type="SUPFAM" id="SSF53474">
    <property type="entry name" value="alpha/beta-Hydrolases"/>
    <property type="match status" value="1"/>
</dbReference>
<protein>
    <submittedName>
        <fullName evidence="6">Protein ABHD14A-like</fullName>
    </submittedName>
</protein>
<gene>
    <name evidence="6" type="primary">LOC136993165</name>
</gene>
<comment type="similarity">
    <text evidence="3">Belongs to the AB hydrolase superfamily. ABHD14 family.</text>
</comment>
<keyword evidence="2" id="KW-0963">Cytoplasm</keyword>
<evidence type="ECO:0000256" key="3">
    <source>
        <dbReference type="ARBA" id="ARBA00037942"/>
    </source>
</evidence>
<dbReference type="PANTHER" id="PTHR46197">
    <property type="entry name" value="PROTEIN ABHD14B-LIKE"/>
    <property type="match status" value="1"/>
</dbReference>
<evidence type="ECO:0000313" key="5">
    <source>
        <dbReference type="Proteomes" id="UP001652627"/>
    </source>
</evidence>
<accession>A0ABM4F2X6</accession>
<dbReference type="GeneID" id="136993165"/>
<evidence type="ECO:0000313" key="6">
    <source>
        <dbReference type="RefSeq" id="XP_067159313.1"/>
    </source>
</evidence>
<feature type="domain" description="AB hydrolase-1" evidence="4">
    <location>
        <begin position="75"/>
        <end position="174"/>
    </location>
</feature>
<proteinExistence type="inferred from homology"/>
<dbReference type="InterPro" id="IPR000073">
    <property type="entry name" value="AB_hydrolase_1"/>
</dbReference>
<comment type="subcellular location">
    <subcellularLocation>
        <location evidence="1">Cytoplasm</location>
    </subcellularLocation>
</comment>
<dbReference type="Proteomes" id="UP001652627">
    <property type="component" value="Chromosome 12"/>
</dbReference>
<keyword evidence="5" id="KW-1185">Reference proteome</keyword>
<sequence length="262" mass="28179">MARVRPPHPSCPPGTGVMGSEGCHLATRGGRRGVGVHGLHEPQWPQVQLARAQLPWARPPAHTLPMCPPRCRLDILLLHGQAFTSKTWEALGTLALLAEEGYRAVAIDLPGHGDSPPSKTVATEQGRVALLDHVLRGLAMRRPVLVSPSMSGRFAMPFLLARGGRLAGFVPIAPVGTRAYAARRYQQVQTPTLILYGDGDAGLGPQALQSLRHLPRHQEAVLRGAGHACYLDRPGDFHRALLGFLRKAGRAAATTAPRPARR</sequence>
<dbReference type="PANTHER" id="PTHR46197:SF1">
    <property type="entry name" value="PROTEIN ABHD14A"/>
    <property type="match status" value="1"/>
</dbReference>
<name>A0ABM4F2X6_9AVES</name>
<organism evidence="5 6">
    <name type="scientific">Apteryx mantelli</name>
    <name type="common">North Island brown kiwi</name>
    <dbReference type="NCBI Taxonomy" id="2696672"/>
    <lineage>
        <taxon>Eukaryota</taxon>
        <taxon>Metazoa</taxon>
        <taxon>Chordata</taxon>
        <taxon>Craniata</taxon>
        <taxon>Vertebrata</taxon>
        <taxon>Euteleostomi</taxon>
        <taxon>Archelosauria</taxon>
        <taxon>Archosauria</taxon>
        <taxon>Dinosauria</taxon>
        <taxon>Saurischia</taxon>
        <taxon>Theropoda</taxon>
        <taxon>Coelurosauria</taxon>
        <taxon>Aves</taxon>
        <taxon>Palaeognathae</taxon>
        <taxon>Apterygiformes</taxon>
        <taxon>Apterygidae</taxon>
        <taxon>Apteryx</taxon>
    </lineage>
</organism>
<evidence type="ECO:0000256" key="2">
    <source>
        <dbReference type="ARBA" id="ARBA00022490"/>
    </source>
</evidence>
<dbReference type="Gene3D" id="3.40.50.1820">
    <property type="entry name" value="alpha/beta hydrolase"/>
    <property type="match status" value="1"/>
</dbReference>
<reference evidence="6" key="1">
    <citation type="submission" date="2025-08" db="UniProtKB">
        <authorList>
            <consortium name="RefSeq"/>
        </authorList>
    </citation>
    <scope>IDENTIFICATION</scope>
    <source>
        <tissue evidence="6">Blood</tissue>
    </source>
</reference>
<evidence type="ECO:0000259" key="4">
    <source>
        <dbReference type="Pfam" id="PF12697"/>
    </source>
</evidence>